<proteinExistence type="predicted"/>
<evidence type="ECO:0000313" key="2">
    <source>
        <dbReference type="EMBL" id="MDZ5712607.1"/>
    </source>
</evidence>
<evidence type="ECO:0000259" key="1">
    <source>
        <dbReference type="Pfam" id="PF16107"/>
    </source>
</evidence>
<dbReference type="Proteomes" id="UP001292084">
    <property type="component" value="Unassembled WGS sequence"/>
</dbReference>
<organism evidence="2 3">
    <name type="scientific">Jeotgalibacillus haloalkalitolerans</name>
    <dbReference type="NCBI Taxonomy" id="3104292"/>
    <lineage>
        <taxon>Bacteria</taxon>
        <taxon>Bacillati</taxon>
        <taxon>Bacillota</taxon>
        <taxon>Bacilli</taxon>
        <taxon>Bacillales</taxon>
        <taxon>Caryophanaceae</taxon>
        <taxon>Jeotgalibacillus</taxon>
    </lineage>
</organism>
<dbReference type="InterPro" id="IPR032250">
    <property type="entry name" value="DUF4825"/>
</dbReference>
<protein>
    <submittedName>
        <fullName evidence="2">DUF4825 domain-containing protein</fullName>
    </submittedName>
</protein>
<comment type="caution">
    <text evidence="2">The sequence shown here is derived from an EMBL/GenBank/DDBJ whole genome shotgun (WGS) entry which is preliminary data.</text>
</comment>
<evidence type="ECO:0000313" key="3">
    <source>
        <dbReference type="Proteomes" id="UP001292084"/>
    </source>
</evidence>
<sequence length="149" mass="16943">MLFLSGCTANAEKADFDIFQYKDSYVGDNSAVVNSVIHLQGEAYFSGLELQTKDEPYGVTVKYDWEESALDAKETMIHNASYLFTLLQNVSWISFEFEMPNGVDGYQVTRESLEEVYGVDLLDIDDEDELKELIGELLEDEKKVNDLLD</sequence>
<keyword evidence="3" id="KW-1185">Reference proteome</keyword>
<feature type="domain" description="DUF4825" evidence="1">
    <location>
        <begin position="19"/>
        <end position="100"/>
    </location>
</feature>
<accession>A0ABU5KN88</accession>
<reference evidence="2 3" key="1">
    <citation type="submission" date="2023-12" db="EMBL/GenBank/DDBJ databases">
        <title>Jeotgalibacillus haloalkaliphilus sp. nov., a novel salt-tolerant bacteria, isolated from the estuary of the Fenhe River into the Yellow River.</title>
        <authorList>
            <person name="Li Y."/>
        </authorList>
    </citation>
    <scope>NUCLEOTIDE SEQUENCE [LARGE SCALE GENOMIC DNA]</scope>
    <source>
        <strain evidence="2 3">HH7-29</strain>
    </source>
</reference>
<gene>
    <name evidence="2" type="ORF">UFB30_10255</name>
</gene>
<dbReference type="Pfam" id="PF16107">
    <property type="entry name" value="DUF4825"/>
    <property type="match status" value="1"/>
</dbReference>
<dbReference type="EMBL" id="JAXQNN010000003">
    <property type="protein sequence ID" value="MDZ5712607.1"/>
    <property type="molecule type" value="Genomic_DNA"/>
</dbReference>
<name>A0ABU5KN88_9BACL</name>